<dbReference type="AlphaFoldDB" id="A0A9D9HS08"/>
<feature type="transmembrane region" description="Helical" evidence="1">
    <location>
        <begin position="68"/>
        <end position="101"/>
    </location>
</feature>
<proteinExistence type="predicted"/>
<reference evidence="2" key="1">
    <citation type="submission" date="2020-10" db="EMBL/GenBank/DDBJ databases">
        <authorList>
            <person name="Gilroy R."/>
        </authorList>
    </citation>
    <scope>NUCLEOTIDE SEQUENCE</scope>
    <source>
        <strain evidence="2">G3-3990</strain>
    </source>
</reference>
<reference evidence="2" key="2">
    <citation type="journal article" date="2021" name="PeerJ">
        <title>Extensive microbial diversity within the chicken gut microbiome revealed by metagenomics and culture.</title>
        <authorList>
            <person name="Gilroy R."/>
            <person name="Ravi A."/>
            <person name="Getino M."/>
            <person name="Pursley I."/>
            <person name="Horton D.L."/>
            <person name="Alikhan N.F."/>
            <person name="Baker D."/>
            <person name="Gharbi K."/>
            <person name="Hall N."/>
            <person name="Watson M."/>
            <person name="Adriaenssens E.M."/>
            <person name="Foster-Nyarko E."/>
            <person name="Jarju S."/>
            <person name="Secka A."/>
            <person name="Antonio M."/>
            <person name="Oren A."/>
            <person name="Chaudhuri R.R."/>
            <person name="La Ragione R."/>
            <person name="Hildebrand F."/>
            <person name="Pallen M.J."/>
        </authorList>
    </citation>
    <scope>NUCLEOTIDE SEQUENCE</scope>
    <source>
        <strain evidence="2">G3-3990</strain>
    </source>
</reference>
<evidence type="ECO:0000256" key="1">
    <source>
        <dbReference type="SAM" id="Phobius"/>
    </source>
</evidence>
<feature type="transmembrane region" description="Helical" evidence="1">
    <location>
        <begin position="354"/>
        <end position="369"/>
    </location>
</feature>
<comment type="caution">
    <text evidence="2">The sequence shown here is derived from an EMBL/GenBank/DDBJ whole genome shotgun (WGS) entry which is preliminary data.</text>
</comment>
<feature type="transmembrane region" description="Helical" evidence="1">
    <location>
        <begin position="113"/>
        <end position="130"/>
    </location>
</feature>
<keyword evidence="1" id="KW-0472">Membrane</keyword>
<sequence length="400" mass="46079">MSKTKGNVASFLLTGVLFLAYIASLHPWFFWGVENWITLFGLLVIMGCFVLFPNIFSRENFRGEVLLLLLFALVCQFRTSNFFGIVFLVISFLFVGFVLALRNDVKVLLLERLTKWLACFLFVSLLFWILHQLGIKQPSAFAEYVQDGNVLYSYTNYYWFMIDNRSVDSLLPRFSSVFLEPGHLGMATSLLLAANGFNIKNKYSFIILVVTLCTFSLAAYVILFLGKLFQLFVEKYKYRMVVLFTFILLIIGSWAFAAIYNNGDNIVNNYIFSRFELTSDEDIIAGNNRFSADFEYYFEMFMRSSDKWLGIGNEYDGTSWDGGNAGYKVYIVQNGLIGTFFVLLLYFNLLKGQFSWGGFALVILFLISYLQRGYPLLMCFLITIILGVQSKYSKTRYNFS</sequence>
<keyword evidence="1" id="KW-0812">Transmembrane</keyword>
<keyword evidence="1" id="KW-1133">Transmembrane helix</keyword>
<dbReference type="EMBL" id="JADIMG010000004">
    <property type="protein sequence ID" value="MBO8458818.1"/>
    <property type="molecule type" value="Genomic_DNA"/>
</dbReference>
<gene>
    <name evidence="2" type="ORF">IAA73_00570</name>
</gene>
<evidence type="ECO:0000313" key="2">
    <source>
        <dbReference type="EMBL" id="MBO8458818.1"/>
    </source>
</evidence>
<organism evidence="2 3">
    <name type="scientific">Candidatus Gallipaludibacter merdavium</name>
    <dbReference type="NCBI Taxonomy" id="2840839"/>
    <lineage>
        <taxon>Bacteria</taxon>
        <taxon>Pseudomonadati</taxon>
        <taxon>Bacteroidota</taxon>
        <taxon>Bacteroidia</taxon>
        <taxon>Bacteroidales</taxon>
        <taxon>Candidatus Gallipaludibacter</taxon>
    </lineage>
</organism>
<evidence type="ECO:0008006" key="4">
    <source>
        <dbReference type="Google" id="ProtNLM"/>
    </source>
</evidence>
<feature type="transmembrane region" description="Helical" evidence="1">
    <location>
        <begin position="36"/>
        <end position="56"/>
    </location>
</feature>
<feature type="transmembrane region" description="Helical" evidence="1">
    <location>
        <begin position="7"/>
        <end position="30"/>
    </location>
</feature>
<feature type="transmembrane region" description="Helical" evidence="1">
    <location>
        <begin position="329"/>
        <end position="347"/>
    </location>
</feature>
<evidence type="ECO:0000313" key="3">
    <source>
        <dbReference type="Proteomes" id="UP000823641"/>
    </source>
</evidence>
<feature type="transmembrane region" description="Helical" evidence="1">
    <location>
        <begin position="238"/>
        <end position="260"/>
    </location>
</feature>
<name>A0A9D9HS08_9BACT</name>
<dbReference type="Proteomes" id="UP000823641">
    <property type="component" value="Unassembled WGS sequence"/>
</dbReference>
<accession>A0A9D9HS08</accession>
<protein>
    <recommendedName>
        <fullName evidence="4">O-antigen polymerase</fullName>
    </recommendedName>
</protein>
<feature type="transmembrane region" description="Helical" evidence="1">
    <location>
        <begin position="203"/>
        <end position="226"/>
    </location>
</feature>